<reference evidence="1" key="1">
    <citation type="submission" date="2014-09" db="EMBL/GenBank/DDBJ databases">
        <authorList>
            <person name="Magalhaes I.L.F."/>
            <person name="Oliveira U."/>
            <person name="Santos F.R."/>
            <person name="Vidigal T.H.D.A."/>
            <person name="Brescovit A.D."/>
            <person name="Santos A.J."/>
        </authorList>
    </citation>
    <scope>NUCLEOTIDE SEQUENCE</scope>
    <source>
        <tissue evidence="1">Shoot tissue taken approximately 20 cm above the soil surface</tissue>
    </source>
</reference>
<accession>A0A0A9G5H2</accession>
<dbReference type="AlphaFoldDB" id="A0A0A9G5H2"/>
<sequence length="90" mass="10330">MINYDPFRSVYKIQANVCTFKYSMINKTRTYCSPASTSFSIRHPFIVSNCSICADSCTQVSTISKSLNCIHKIIMQSSDIWITRKSIYQL</sequence>
<protein>
    <submittedName>
        <fullName evidence="1">Uncharacterized protein</fullName>
    </submittedName>
</protein>
<name>A0A0A9G5H2_ARUDO</name>
<organism evidence="1">
    <name type="scientific">Arundo donax</name>
    <name type="common">Giant reed</name>
    <name type="synonym">Donax arundinaceus</name>
    <dbReference type="NCBI Taxonomy" id="35708"/>
    <lineage>
        <taxon>Eukaryota</taxon>
        <taxon>Viridiplantae</taxon>
        <taxon>Streptophyta</taxon>
        <taxon>Embryophyta</taxon>
        <taxon>Tracheophyta</taxon>
        <taxon>Spermatophyta</taxon>
        <taxon>Magnoliopsida</taxon>
        <taxon>Liliopsida</taxon>
        <taxon>Poales</taxon>
        <taxon>Poaceae</taxon>
        <taxon>PACMAD clade</taxon>
        <taxon>Arundinoideae</taxon>
        <taxon>Arundineae</taxon>
        <taxon>Arundo</taxon>
    </lineage>
</organism>
<evidence type="ECO:0000313" key="1">
    <source>
        <dbReference type="EMBL" id="JAE18699.1"/>
    </source>
</evidence>
<reference evidence="1" key="2">
    <citation type="journal article" date="2015" name="Data Brief">
        <title>Shoot transcriptome of the giant reed, Arundo donax.</title>
        <authorList>
            <person name="Barrero R.A."/>
            <person name="Guerrero F.D."/>
            <person name="Moolhuijzen P."/>
            <person name="Goolsby J.A."/>
            <person name="Tidwell J."/>
            <person name="Bellgard S.E."/>
            <person name="Bellgard M.I."/>
        </authorList>
    </citation>
    <scope>NUCLEOTIDE SEQUENCE</scope>
    <source>
        <tissue evidence="1">Shoot tissue taken approximately 20 cm above the soil surface</tissue>
    </source>
</reference>
<proteinExistence type="predicted"/>
<dbReference type="EMBL" id="GBRH01179197">
    <property type="protein sequence ID" value="JAE18699.1"/>
    <property type="molecule type" value="Transcribed_RNA"/>
</dbReference>